<feature type="region of interest" description="Disordered" evidence="1">
    <location>
        <begin position="579"/>
        <end position="641"/>
    </location>
</feature>
<dbReference type="SUPFAM" id="SSF48452">
    <property type="entry name" value="TPR-like"/>
    <property type="match status" value="1"/>
</dbReference>
<dbReference type="Gene3D" id="3.90.550.10">
    <property type="entry name" value="Spore Coat Polysaccharide Biosynthesis Protein SpsA, Chain A"/>
    <property type="match status" value="1"/>
</dbReference>
<dbReference type="InterPro" id="IPR001173">
    <property type="entry name" value="Glyco_trans_2-like"/>
</dbReference>
<name>A0A2T5G9Y2_HYDSH</name>
<dbReference type="AlphaFoldDB" id="A0A2T5G9Y2"/>
<gene>
    <name evidence="3" type="ORF">HSCHL_2180</name>
</gene>
<feature type="domain" description="Glycosyltransferase 2-like" evidence="2">
    <location>
        <begin position="112"/>
        <end position="196"/>
    </location>
</feature>
<dbReference type="Proteomes" id="UP000244180">
    <property type="component" value="Unassembled WGS sequence"/>
</dbReference>
<reference evidence="3 4" key="1">
    <citation type="submission" date="2017-08" db="EMBL/GenBank/DDBJ databases">
        <title>Burning lignite coal seam in the remote Altai Mountains harbors a hydrogen-driven thermophilic microbial community.</title>
        <authorList>
            <person name="Kadnikov V.V."/>
            <person name="Mardanov A.V."/>
            <person name="Ivasenko D."/>
            <person name="Beletsky A.V."/>
            <person name="Karnachuk O.V."/>
            <person name="Ravin N.V."/>
        </authorList>
    </citation>
    <scope>NUCLEOTIDE SEQUENCE [LARGE SCALE GENOMIC DNA]</scope>
    <source>
        <strain evidence="3">AL33</strain>
    </source>
</reference>
<dbReference type="Pfam" id="PF00535">
    <property type="entry name" value="Glycos_transf_2"/>
    <property type="match status" value="1"/>
</dbReference>
<dbReference type="Pfam" id="PF13428">
    <property type="entry name" value="TPR_14"/>
    <property type="match status" value="1"/>
</dbReference>
<feature type="region of interest" description="Disordered" evidence="1">
    <location>
        <begin position="1"/>
        <end position="99"/>
    </location>
</feature>
<evidence type="ECO:0000313" key="3">
    <source>
        <dbReference type="EMBL" id="PTQ52992.1"/>
    </source>
</evidence>
<feature type="compositionally biased region" description="Gly residues" evidence="1">
    <location>
        <begin position="1"/>
        <end position="37"/>
    </location>
</feature>
<dbReference type="PANTHER" id="PTHR43630">
    <property type="entry name" value="POLY-BETA-1,6-N-ACETYL-D-GLUCOSAMINE SYNTHASE"/>
    <property type="match status" value="1"/>
</dbReference>
<dbReference type="SUPFAM" id="SSF53448">
    <property type="entry name" value="Nucleotide-diphospho-sugar transferases"/>
    <property type="match status" value="1"/>
</dbReference>
<dbReference type="EMBL" id="PEBV01000018">
    <property type="protein sequence ID" value="PTQ52992.1"/>
    <property type="molecule type" value="Genomic_DNA"/>
</dbReference>
<organism evidence="3 4">
    <name type="scientific">Hydrogenibacillus schlegelii</name>
    <name type="common">Bacillus schlegelii</name>
    <dbReference type="NCBI Taxonomy" id="1484"/>
    <lineage>
        <taxon>Bacteria</taxon>
        <taxon>Bacillati</taxon>
        <taxon>Bacillota</taxon>
        <taxon>Bacilli</taxon>
        <taxon>Bacillales</taxon>
        <taxon>Bacillales Family X. Incertae Sedis</taxon>
        <taxon>Hydrogenibacillus</taxon>
    </lineage>
</organism>
<evidence type="ECO:0000259" key="2">
    <source>
        <dbReference type="Pfam" id="PF00535"/>
    </source>
</evidence>
<proteinExistence type="predicted"/>
<feature type="compositionally biased region" description="Basic and acidic residues" evidence="1">
    <location>
        <begin position="87"/>
        <end position="99"/>
    </location>
</feature>
<dbReference type="Gene3D" id="1.25.40.10">
    <property type="entry name" value="Tetratricopeptide repeat domain"/>
    <property type="match status" value="2"/>
</dbReference>
<sequence>MSGSGEGSGGWDGSGGSGNGGGEGGGSDGSAYGGGEGKSAPETPEGSVGRRKRRRERGGRRRGRRPFRRWGRKGRFRGDGRRKRSRVVSDDGGGEKERWKGGAAGMVRLTLAMIVRNEAGRLSRALQSVRDVVDEMIVVDTGSTDGTPEIARAHGARVVAVPWQDDFSAARNAGLEFARGDWVFVLDADEWLEPADRGRLKALLWSPALAAYEGGFVQIWNRLGDGREGVAVHPALRLFRNRPEHRFSGRVHEQIAAAIFRRKPDAALFVSDIRVHHDGYLRDVVRLRGKIERNERLLRQALLAAPDDPFLWYNLGVEALRRGAAAEAAQAFVRARETMAPAVSFAPLVYKYEALARRLAGDPDGARAVLEAGCRRYPHHPDLWHLWGEIEAAAGRFWTAEAAYATAYALGPAPPGVPTEAGVGGARTAAALARLRAALGDLAGARRWAGEALRQAPGDGRALGLLIRLAVVAGGEREAVRTAVRLLRVRDVQAAERVAGALRAAGAPRAAAVYVRYLRRFGSPMVQGARPPVGRAPGGRLWAVERWLAGVRHPAWRTGTVLAARLSLFDGATPWIEGAHGAEDSPVAGGPPSGEDRSGGLPLSGRVAWDGGRPGVPAAGVRKEGGMGGAADDFARDDRAG</sequence>
<evidence type="ECO:0000313" key="4">
    <source>
        <dbReference type="Proteomes" id="UP000244180"/>
    </source>
</evidence>
<dbReference type="InterPro" id="IPR011990">
    <property type="entry name" value="TPR-like_helical_dom_sf"/>
</dbReference>
<keyword evidence="3" id="KW-0808">Transferase</keyword>
<dbReference type="PANTHER" id="PTHR43630:SF2">
    <property type="entry name" value="GLYCOSYLTRANSFERASE"/>
    <property type="match status" value="1"/>
</dbReference>
<evidence type="ECO:0000256" key="1">
    <source>
        <dbReference type="SAM" id="MobiDB-lite"/>
    </source>
</evidence>
<protein>
    <submittedName>
        <fullName evidence="3">Glycosyl transferase, group 2 family protein</fullName>
    </submittedName>
</protein>
<dbReference type="GO" id="GO:0016740">
    <property type="term" value="F:transferase activity"/>
    <property type="evidence" value="ECO:0007669"/>
    <property type="project" value="UniProtKB-KW"/>
</dbReference>
<comment type="caution">
    <text evidence="3">The sequence shown here is derived from an EMBL/GenBank/DDBJ whole genome shotgun (WGS) entry which is preliminary data.</text>
</comment>
<feature type="compositionally biased region" description="Basic residues" evidence="1">
    <location>
        <begin position="49"/>
        <end position="86"/>
    </location>
</feature>
<accession>A0A2T5G9Y2</accession>
<dbReference type="InterPro" id="IPR029044">
    <property type="entry name" value="Nucleotide-diphossugar_trans"/>
</dbReference>
<dbReference type="CDD" id="cd02511">
    <property type="entry name" value="Beta4Glucosyltransferase"/>
    <property type="match status" value="1"/>
</dbReference>